<dbReference type="InterPro" id="IPR023203">
    <property type="entry name" value="TTHA0068_sf"/>
</dbReference>
<comment type="caution">
    <text evidence="1">The sequence shown here is derived from an EMBL/GenBank/DDBJ whole genome shotgun (WGS) entry which is preliminary data.</text>
</comment>
<gene>
    <name evidence="1" type="ORF">HS088_TW09G00352</name>
</gene>
<dbReference type="SUPFAM" id="SSF140663">
    <property type="entry name" value="TTHA0068-like"/>
    <property type="match status" value="1"/>
</dbReference>
<organism evidence="1 2">
    <name type="scientific">Tripterygium wilfordii</name>
    <name type="common">Thunder God vine</name>
    <dbReference type="NCBI Taxonomy" id="458696"/>
    <lineage>
        <taxon>Eukaryota</taxon>
        <taxon>Viridiplantae</taxon>
        <taxon>Streptophyta</taxon>
        <taxon>Embryophyta</taxon>
        <taxon>Tracheophyta</taxon>
        <taxon>Spermatophyta</taxon>
        <taxon>Magnoliopsida</taxon>
        <taxon>eudicotyledons</taxon>
        <taxon>Gunneridae</taxon>
        <taxon>Pentapetalae</taxon>
        <taxon>rosids</taxon>
        <taxon>fabids</taxon>
        <taxon>Celastrales</taxon>
        <taxon>Celastraceae</taxon>
        <taxon>Tripterygium</taxon>
    </lineage>
</organism>
<name>A0A7J7D7N3_TRIWF</name>
<dbReference type="InParanoid" id="A0A7J7D7N3"/>
<dbReference type="Proteomes" id="UP000593562">
    <property type="component" value="Unassembled WGS sequence"/>
</dbReference>
<dbReference type="InterPro" id="IPR005500">
    <property type="entry name" value="DUF309"/>
</dbReference>
<dbReference type="OrthoDB" id="2020115at2759"/>
<evidence type="ECO:0000313" key="1">
    <source>
        <dbReference type="EMBL" id="KAF5742308.1"/>
    </source>
</evidence>
<evidence type="ECO:0000313" key="2">
    <source>
        <dbReference type="Proteomes" id="UP000593562"/>
    </source>
</evidence>
<dbReference type="Gene3D" id="1.10.3450.10">
    <property type="entry name" value="TTHA0068-like"/>
    <property type="match status" value="1"/>
</dbReference>
<accession>A0A7J7D7N3</accession>
<sequence>MALTLRSPSNSSIFSTLKSSALSRNSKLMLCSLAPSCFGYNFHPNFLSKRSRIHHSFPIKYRISSNEEEDDGSNHNFSEAVELFNKGEFYKCHDVLESLWCEAEEPARTLFHGVLQCAVGLHHLFNQNHKGAMMELGEGVCKLRKFDFGSEPFHQFEQEISAVLEFIYQTQIELAACGDDICLLMEQSERSYRLLGGYGAGQRLYSLQSDTDDVMYIIFCHQRSYSSGEPLKVKLPILNATEEHVMACSTDH</sequence>
<dbReference type="PANTHER" id="PTHR34796:SF1">
    <property type="entry name" value="EXPRESSED PROTEIN"/>
    <property type="match status" value="1"/>
</dbReference>
<proteinExistence type="predicted"/>
<dbReference type="EMBL" id="JAAARO010000009">
    <property type="protein sequence ID" value="KAF5742308.1"/>
    <property type="molecule type" value="Genomic_DNA"/>
</dbReference>
<protein>
    <recommendedName>
        <fullName evidence="3">DUF309 domain-containing protein</fullName>
    </recommendedName>
</protein>
<keyword evidence="2" id="KW-1185">Reference proteome</keyword>
<evidence type="ECO:0008006" key="3">
    <source>
        <dbReference type="Google" id="ProtNLM"/>
    </source>
</evidence>
<dbReference type="PANTHER" id="PTHR34796">
    <property type="entry name" value="EXPRESSED PROTEIN"/>
    <property type="match status" value="1"/>
</dbReference>
<dbReference type="Pfam" id="PF03745">
    <property type="entry name" value="DUF309"/>
    <property type="match status" value="1"/>
</dbReference>
<reference evidence="1 2" key="1">
    <citation type="journal article" date="2020" name="Nat. Commun.">
        <title>Genome of Tripterygium wilfordii and identification of cytochrome P450 involved in triptolide biosynthesis.</title>
        <authorList>
            <person name="Tu L."/>
            <person name="Su P."/>
            <person name="Zhang Z."/>
            <person name="Gao L."/>
            <person name="Wang J."/>
            <person name="Hu T."/>
            <person name="Zhou J."/>
            <person name="Zhang Y."/>
            <person name="Zhao Y."/>
            <person name="Liu Y."/>
            <person name="Song Y."/>
            <person name="Tong Y."/>
            <person name="Lu Y."/>
            <person name="Yang J."/>
            <person name="Xu C."/>
            <person name="Jia M."/>
            <person name="Peters R.J."/>
            <person name="Huang L."/>
            <person name="Gao W."/>
        </authorList>
    </citation>
    <scope>NUCLEOTIDE SEQUENCE [LARGE SCALE GENOMIC DNA]</scope>
    <source>
        <strain evidence="2">cv. XIE 37</strain>
        <tissue evidence="1">Leaf</tissue>
    </source>
</reference>
<dbReference type="AlphaFoldDB" id="A0A7J7D7N3"/>
<dbReference type="FunCoup" id="A0A7J7D7N3">
    <property type="interactions" value="383"/>
</dbReference>